<feature type="transmembrane region" description="Helical" evidence="1">
    <location>
        <begin position="41"/>
        <end position="60"/>
    </location>
</feature>
<gene>
    <name evidence="2" type="ORF">E3O21_03285</name>
</gene>
<name>A0ABY2I615_9MICO</name>
<reference evidence="2 3" key="1">
    <citation type="submission" date="2019-03" db="EMBL/GenBank/DDBJ databases">
        <title>Genomics of glacier-inhabiting Cryobacterium strains.</title>
        <authorList>
            <person name="Liu Q."/>
            <person name="Xin Y.-H."/>
        </authorList>
    </citation>
    <scope>NUCLEOTIDE SEQUENCE [LARGE SCALE GENOMIC DNA]</scope>
    <source>
        <strain evidence="2 3">Hh8</strain>
    </source>
</reference>
<evidence type="ECO:0008006" key="4">
    <source>
        <dbReference type="Google" id="ProtNLM"/>
    </source>
</evidence>
<sequence>MTTWFLARYRGAEAQRLNVGQAEKLATASAPGQDGMSLVELIIYTSLAGVILTLVGGFLVTTLRAERELVSAVQTTNTTQVIVEAIRADVRNANQITVRGQDLLIVKTAGRNTDLTWTCQAWYFHDGSVYSKETASGTPLKAPNSSEIVSWTNHRILINEATVGFNGDEVELSLGVGSATSDRVDTTIKPQGTLEIGQTCFAG</sequence>
<proteinExistence type="predicted"/>
<accession>A0ABY2I615</accession>
<organism evidence="2 3">
    <name type="scientific">Cryobacterium flavum</name>
    <dbReference type="NCBI Taxonomy" id="1424659"/>
    <lineage>
        <taxon>Bacteria</taxon>
        <taxon>Bacillati</taxon>
        <taxon>Actinomycetota</taxon>
        <taxon>Actinomycetes</taxon>
        <taxon>Micrococcales</taxon>
        <taxon>Microbacteriaceae</taxon>
        <taxon>Cryobacterium</taxon>
    </lineage>
</organism>
<keyword evidence="1" id="KW-1133">Transmembrane helix</keyword>
<protein>
    <recommendedName>
        <fullName evidence="4">Type II secretion system protein</fullName>
    </recommendedName>
</protein>
<evidence type="ECO:0000313" key="2">
    <source>
        <dbReference type="EMBL" id="TFB80909.1"/>
    </source>
</evidence>
<dbReference type="EMBL" id="SOFD01000009">
    <property type="protein sequence ID" value="TFB80909.1"/>
    <property type="molecule type" value="Genomic_DNA"/>
</dbReference>
<dbReference type="Proteomes" id="UP000298252">
    <property type="component" value="Unassembled WGS sequence"/>
</dbReference>
<evidence type="ECO:0000313" key="3">
    <source>
        <dbReference type="Proteomes" id="UP000298252"/>
    </source>
</evidence>
<keyword evidence="1" id="KW-0472">Membrane</keyword>
<comment type="caution">
    <text evidence="2">The sequence shown here is derived from an EMBL/GenBank/DDBJ whole genome shotgun (WGS) entry which is preliminary data.</text>
</comment>
<dbReference type="RefSeq" id="WP_092339467.1">
    <property type="nucleotide sequence ID" value="NZ_FNIB01000002.1"/>
</dbReference>
<keyword evidence="1" id="KW-0812">Transmembrane</keyword>
<evidence type="ECO:0000256" key="1">
    <source>
        <dbReference type="SAM" id="Phobius"/>
    </source>
</evidence>
<keyword evidence="3" id="KW-1185">Reference proteome</keyword>